<name>A0ABN9CI76_9NEOB</name>
<organism evidence="1 2">
    <name type="scientific">Staurois parvus</name>
    <dbReference type="NCBI Taxonomy" id="386267"/>
    <lineage>
        <taxon>Eukaryota</taxon>
        <taxon>Metazoa</taxon>
        <taxon>Chordata</taxon>
        <taxon>Craniata</taxon>
        <taxon>Vertebrata</taxon>
        <taxon>Euteleostomi</taxon>
        <taxon>Amphibia</taxon>
        <taxon>Batrachia</taxon>
        <taxon>Anura</taxon>
        <taxon>Neobatrachia</taxon>
        <taxon>Ranoidea</taxon>
        <taxon>Ranidae</taxon>
        <taxon>Staurois</taxon>
    </lineage>
</organism>
<keyword evidence="2" id="KW-1185">Reference proteome</keyword>
<protein>
    <submittedName>
        <fullName evidence="1">Uncharacterized protein</fullName>
    </submittedName>
</protein>
<comment type="caution">
    <text evidence="1">The sequence shown here is derived from an EMBL/GenBank/DDBJ whole genome shotgun (WGS) entry which is preliminary data.</text>
</comment>
<accession>A0ABN9CI76</accession>
<dbReference type="EMBL" id="CATNWA010009851">
    <property type="protein sequence ID" value="CAI9558812.1"/>
    <property type="molecule type" value="Genomic_DNA"/>
</dbReference>
<evidence type="ECO:0000313" key="2">
    <source>
        <dbReference type="Proteomes" id="UP001162483"/>
    </source>
</evidence>
<reference evidence="1" key="1">
    <citation type="submission" date="2023-05" db="EMBL/GenBank/DDBJ databases">
        <authorList>
            <person name="Stuckert A."/>
        </authorList>
    </citation>
    <scope>NUCLEOTIDE SEQUENCE</scope>
</reference>
<dbReference type="Proteomes" id="UP001162483">
    <property type="component" value="Unassembled WGS sequence"/>
</dbReference>
<proteinExistence type="predicted"/>
<evidence type="ECO:0000313" key="1">
    <source>
        <dbReference type="EMBL" id="CAI9558812.1"/>
    </source>
</evidence>
<gene>
    <name evidence="1" type="ORF">SPARVUS_LOCUS4979623</name>
</gene>
<sequence length="80" mass="8723">MWDLASSGRASSKHTATRLFFKGLFAHFLFKCQFNNIKVSHAGVSTITRIQMNSIQPPGLYAVLSLPPADSSQSMALAHS</sequence>